<dbReference type="InterPro" id="IPR001958">
    <property type="entry name" value="Tet-R_TetA/multi-R_MdtG-like"/>
</dbReference>
<feature type="transmembrane region" description="Helical" evidence="7">
    <location>
        <begin position="69"/>
        <end position="93"/>
    </location>
</feature>
<proteinExistence type="inferred from homology"/>
<dbReference type="InterPro" id="IPR020846">
    <property type="entry name" value="MFS_dom"/>
</dbReference>
<feature type="transmembrane region" description="Helical" evidence="7">
    <location>
        <begin position="273"/>
        <end position="290"/>
    </location>
</feature>
<dbReference type="Pfam" id="PF07690">
    <property type="entry name" value="MFS_1"/>
    <property type="match status" value="1"/>
</dbReference>
<feature type="transmembrane region" description="Helical" evidence="7">
    <location>
        <begin position="105"/>
        <end position="123"/>
    </location>
</feature>
<dbReference type="Gene3D" id="1.20.1250.20">
    <property type="entry name" value="MFS general substrate transporter like domains"/>
    <property type="match status" value="2"/>
</dbReference>
<feature type="transmembrane region" description="Helical" evidence="7">
    <location>
        <begin position="310"/>
        <end position="330"/>
    </location>
</feature>
<dbReference type="PROSITE" id="PS50850">
    <property type="entry name" value="MFS"/>
    <property type="match status" value="1"/>
</dbReference>
<evidence type="ECO:0000313" key="9">
    <source>
        <dbReference type="EMBL" id="CAF9930618.1"/>
    </source>
</evidence>
<dbReference type="InterPro" id="IPR050930">
    <property type="entry name" value="MFS_Vesicular_Transporter"/>
</dbReference>
<feature type="transmembrane region" description="Helical" evidence="7">
    <location>
        <begin position="163"/>
        <end position="185"/>
    </location>
</feature>
<keyword evidence="4 7" id="KW-0812">Transmembrane</keyword>
<protein>
    <recommendedName>
        <fullName evidence="8">Major facilitator superfamily (MFS) profile domain-containing protein</fullName>
    </recommendedName>
</protein>
<dbReference type="PANTHER" id="PTHR23506">
    <property type="entry name" value="GH10249P"/>
    <property type="match status" value="1"/>
</dbReference>
<dbReference type="CDD" id="cd17325">
    <property type="entry name" value="MFS_MdtG_SLC18_like"/>
    <property type="match status" value="1"/>
</dbReference>
<feature type="transmembrane region" description="Helical" evidence="7">
    <location>
        <begin position="129"/>
        <end position="151"/>
    </location>
</feature>
<comment type="caution">
    <text evidence="9">The sequence shown here is derived from an EMBL/GenBank/DDBJ whole genome shotgun (WGS) entry which is preliminary data.</text>
</comment>
<dbReference type="SUPFAM" id="SSF103473">
    <property type="entry name" value="MFS general substrate transporter"/>
    <property type="match status" value="1"/>
</dbReference>
<feature type="transmembrane region" description="Helical" evidence="7">
    <location>
        <begin position="365"/>
        <end position="388"/>
    </location>
</feature>
<comment type="subcellular location">
    <subcellularLocation>
        <location evidence="1">Membrane</location>
        <topology evidence="1">Multi-pass membrane protein</topology>
    </subcellularLocation>
</comment>
<feature type="transmembrane region" description="Helical" evidence="7">
    <location>
        <begin position="29"/>
        <end position="49"/>
    </location>
</feature>
<feature type="transmembrane region" description="Helical" evidence="7">
    <location>
        <begin position="191"/>
        <end position="211"/>
    </location>
</feature>
<evidence type="ECO:0000256" key="7">
    <source>
        <dbReference type="SAM" id="Phobius"/>
    </source>
</evidence>
<dbReference type="GO" id="GO:0016020">
    <property type="term" value="C:membrane"/>
    <property type="evidence" value="ECO:0007669"/>
    <property type="project" value="UniProtKB-SubCell"/>
</dbReference>
<keyword evidence="5 7" id="KW-1133">Transmembrane helix</keyword>
<keyword evidence="10" id="KW-1185">Reference proteome</keyword>
<sequence>MVLKSIKSWLTAGPNYKVRPWGLYWRSHTLFITATIAIGLFADLFLYGLVVPVLPFLLQNRIGIPIDEIQTHVSGILAAYAASCVVFSPFAGYIADRTESRRQPYLWSLVALFIATAMLYVAQTETVLVLARILQGLSAVIVWTIGLALCLETVGPKNLGTAIGSIFSFMGFASLIAPVVGGIVYEKVGYIGIFIISIAVITLDFIMRLFVIEKKIAHRYDPDIIDPLLNLQHDDETEPLLGADNKSRFLIPPDQPMIIQKIPVLYCMNNSRLATAMLVAFVQAMLLGSFDATIPTEAQSLFGYSSLEAGLLFIPLGACDLILGPIAGILTDRYGVKPVATLGYVSLAPILIALRAINTNTQDQLILYFCLLGLCGIGLAAIGAPSVVEAGDVVNKYHKANPEMFGETGPYAQLYGLNSMIYAAGLAIGPFLAGGLRDWIGYGNMNAVLGVICALTALASYVYLGGKPRWIQKLMDKRTSSQDEE</sequence>
<evidence type="ECO:0000256" key="4">
    <source>
        <dbReference type="ARBA" id="ARBA00022692"/>
    </source>
</evidence>
<organism evidence="9 10">
    <name type="scientific">Gomphillus americanus</name>
    <dbReference type="NCBI Taxonomy" id="1940652"/>
    <lineage>
        <taxon>Eukaryota</taxon>
        <taxon>Fungi</taxon>
        <taxon>Dikarya</taxon>
        <taxon>Ascomycota</taxon>
        <taxon>Pezizomycotina</taxon>
        <taxon>Lecanoromycetes</taxon>
        <taxon>OSLEUM clade</taxon>
        <taxon>Ostropomycetidae</taxon>
        <taxon>Ostropales</taxon>
        <taxon>Graphidaceae</taxon>
        <taxon>Gomphilloideae</taxon>
        <taxon>Gomphillus</taxon>
    </lineage>
</organism>
<dbReference type="PRINTS" id="PR01035">
    <property type="entry name" value="TCRTETA"/>
</dbReference>
<dbReference type="InterPro" id="IPR011701">
    <property type="entry name" value="MFS"/>
</dbReference>
<evidence type="ECO:0000259" key="8">
    <source>
        <dbReference type="PROSITE" id="PS50850"/>
    </source>
</evidence>
<dbReference type="AlphaFoldDB" id="A0A8H3FTJ9"/>
<dbReference type="InterPro" id="IPR036259">
    <property type="entry name" value="MFS_trans_sf"/>
</dbReference>
<feature type="domain" description="Major facilitator superfamily (MFS) profile" evidence="8">
    <location>
        <begin position="32"/>
        <end position="468"/>
    </location>
</feature>
<dbReference type="GO" id="GO:0022857">
    <property type="term" value="F:transmembrane transporter activity"/>
    <property type="evidence" value="ECO:0007669"/>
    <property type="project" value="InterPro"/>
</dbReference>
<feature type="transmembrane region" description="Helical" evidence="7">
    <location>
        <begin position="414"/>
        <end position="433"/>
    </location>
</feature>
<gene>
    <name evidence="9" type="ORF">GOMPHAMPRED_005688</name>
</gene>
<keyword evidence="3" id="KW-0813">Transport</keyword>
<dbReference type="EMBL" id="CAJPDQ010000036">
    <property type="protein sequence ID" value="CAF9930618.1"/>
    <property type="molecule type" value="Genomic_DNA"/>
</dbReference>
<reference evidence="9" key="1">
    <citation type="submission" date="2021-03" db="EMBL/GenBank/DDBJ databases">
        <authorList>
            <person name="Tagirdzhanova G."/>
        </authorList>
    </citation>
    <scope>NUCLEOTIDE SEQUENCE</scope>
</reference>
<evidence type="ECO:0000313" key="10">
    <source>
        <dbReference type="Proteomes" id="UP000664169"/>
    </source>
</evidence>
<keyword evidence="6 7" id="KW-0472">Membrane</keyword>
<dbReference type="Proteomes" id="UP000664169">
    <property type="component" value="Unassembled WGS sequence"/>
</dbReference>
<comment type="similarity">
    <text evidence="2">Belongs to the major facilitator superfamily. Vesicular transporter family.</text>
</comment>
<evidence type="ECO:0000256" key="3">
    <source>
        <dbReference type="ARBA" id="ARBA00022448"/>
    </source>
</evidence>
<dbReference type="OrthoDB" id="5086884at2759"/>
<evidence type="ECO:0000256" key="5">
    <source>
        <dbReference type="ARBA" id="ARBA00022989"/>
    </source>
</evidence>
<dbReference type="PANTHER" id="PTHR23506:SF37">
    <property type="entry name" value="MAJOR FACILITATOR SUPERFAMILY (MFS) PROFILE DOMAIN-CONTAINING PROTEIN"/>
    <property type="match status" value="1"/>
</dbReference>
<name>A0A8H3FTJ9_9LECA</name>
<evidence type="ECO:0000256" key="1">
    <source>
        <dbReference type="ARBA" id="ARBA00004141"/>
    </source>
</evidence>
<evidence type="ECO:0000256" key="6">
    <source>
        <dbReference type="ARBA" id="ARBA00023136"/>
    </source>
</evidence>
<accession>A0A8H3FTJ9</accession>
<evidence type="ECO:0000256" key="2">
    <source>
        <dbReference type="ARBA" id="ARBA00006829"/>
    </source>
</evidence>
<feature type="transmembrane region" description="Helical" evidence="7">
    <location>
        <begin position="445"/>
        <end position="464"/>
    </location>
</feature>